<accession>A0A8J2JKA2</accession>
<gene>
    <name evidence="1" type="ORF">AFUS01_LOCUS10765</name>
</gene>
<comment type="caution">
    <text evidence="1">The sequence shown here is derived from an EMBL/GenBank/DDBJ whole genome shotgun (WGS) entry which is preliminary data.</text>
</comment>
<evidence type="ECO:0000313" key="2">
    <source>
        <dbReference type="Proteomes" id="UP000708208"/>
    </source>
</evidence>
<dbReference type="AlphaFoldDB" id="A0A8J2JKA2"/>
<name>A0A8J2JKA2_9HEXA</name>
<sequence>MQPKFSERTNYQINFDFVTEIIKKQPYGKHEDLSKIVEDNFKFWGGNENDPTVVDKTHLEEQKDICLKMLKKILSNNQ</sequence>
<evidence type="ECO:0000313" key="1">
    <source>
        <dbReference type="EMBL" id="CAG7721556.1"/>
    </source>
</evidence>
<organism evidence="1 2">
    <name type="scientific">Allacma fusca</name>
    <dbReference type="NCBI Taxonomy" id="39272"/>
    <lineage>
        <taxon>Eukaryota</taxon>
        <taxon>Metazoa</taxon>
        <taxon>Ecdysozoa</taxon>
        <taxon>Arthropoda</taxon>
        <taxon>Hexapoda</taxon>
        <taxon>Collembola</taxon>
        <taxon>Symphypleona</taxon>
        <taxon>Sminthuridae</taxon>
        <taxon>Allacma</taxon>
    </lineage>
</organism>
<proteinExistence type="predicted"/>
<dbReference type="EMBL" id="CAJVCH010080507">
    <property type="protein sequence ID" value="CAG7721556.1"/>
    <property type="molecule type" value="Genomic_DNA"/>
</dbReference>
<protein>
    <submittedName>
        <fullName evidence="1">Uncharacterized protein</fullName>
    </submittedName>
</protein>
<dbReference type="Proteomes" id="UP000708208">
    <property type="component" value="Unassembled WGS sequence"/>
</dbReference>
<feature type="non-terminal residue" evidence="1">
    <location>
        <position position="1"/>
    </location>
</feature>
<keyword evidence="2" id="KW-1185">Reference proteome</keyword>
<reference evidence="1" key="1">
    <citation type="submission" date="2021-06" db="EMBL/GenBank/DDBJ databases">
        <authorList>
            <person name="Hodson N. C."/>
            <person name="Mongue J. A."/>
            <person name="Jaron S. K."/>
        </authorList>
    </citation>
    <scope>NUCLEOTIDE SEQUENCE</scope>
</reference>